<keyword evidence="2" id="KW-0378">Hydrolase</keyword>
<reference evidence="2 3" key="1">
    <citation type="submission" date="2014-01" db="EMBL/GenBank/DDBJ databases">
        <title>Interspecies Systems Biology Uncovers Metabolites Affecting C. elegans Gene Expression and Life History Traits.</title>
        <authorList>
            <person name="Watson E."/>
            <person name="Macneil L.T."/>
            <person name="Ritter A.D."/>
            <person name="Yilmaz L.S."/>
            <person name="Rosebrock A.P."/>
            <person name="Caudy A.A."/>
            <person name="Walhout A.J."/>
        </authorList>
    </citation>
    <scope>NUCLEOTIDE SEQUENCE [LARGE SCALE GENOMIC DNA]</scope>
    <source>
        <strain evidence="2 3">DA1877</strain>
    </source>
</reference>
<name>A0A014MCG3_9BURK</name>
<dbReference type="Gene3D" id="1.10.3210.10">
    <property type="entry name" value="Hypothetical protein af1432"/>
    <property type="match status" value="1"/>
</dbReference>
<dbReference type="PANTHER" id="PTHR43155:SF2">
    <property type="entry name" value="CYCLIC DI-GMP PHOSPHODIESTERASE PA4108"/>
    <property type="match status" value="1"/>
</dbReference>
<dbReference type="RefSeq" id="WP_051519584.1">
    <property type="nucleotide sequence ID" value="NZ_JBOK01000016.1"/>
</dbReference>
<organism evidence="2 3">
    <name type="scientific">Comamonas aquatica DA1877</name>
    <dbReference type="NCBI Taxonomy" id="1457173"/>
    <lineage>
        <taxon>Bacteria</taxon>
        <taxon>Pseudomonadati</taxon>
        <taxon>Pseudomonadota</taxon>
        <taxon>Betaproteobacteria</taxon>
        <taxon>Burkholderiales</taxon>
        <taxon>Comamonadaceae</taxon>
        <taxon>Comamonas</taxon>
    </lineage>
</organism>
<dbReference type="PATRIC" id="fig|1457173.3.peg.2691"/>
<keyword evidence="3" id="KW-1185">Reference proteome</keyword>
<dbReference type="AlphaFoldDB" id="A0A014MCG3"/>
<protein>
    <submittedName>
        <fullName evidence="2">Phosphohydrolase</fullName>
    </submittedName>
</protein>
<accession>A0A014MCG3</accession>
<dbReference type="InterPro" id="IPR037522">
    <property type="entry name" value="HD_GYP_dom"/>
</dbReference>
<dbReference type="SUPFAM" id="SSF109604">
    <property type="entry name" value="HD-domain/PDEase-like"/>
    <property type="match status" value="1"/>
</dbReference>
<dbReference type="PANTHER" id="PTHR43155">
    <property type="entry name" value="CYCLIC DI-GMP PHOSPHODIESTERASE PA4108-RELATED"/>
    <property type="match status" value="1"/>
</dbReference>
<dbReference type="Pfam" id="PF13487">
    <property type="entry name" value="HD_5"/>
    <property type="match status" value="1"/>
</dbReference>
<dbReference type="InterPro" id="IPR003607">
    <property type="entry name" value="HD/PDEase_dom"/>
</dbReference>
<evidence type="ECO:0000259" key="1">
    <source>
        <dbReference type="PROSITE" id="PS51832"/>
    </source>
</evidence>
<comment type="caution">
    <text evidence="2">The sequence shown here is derived from an EMBL/GenBank/DDBJ whole genome shotgun (WGS) entry which is preliminary data.</text>
</comment>
<dbReference type="Proteomes" id="UP000020766">
    <property type="component" value="Unassembled WGS sequence"/>
</dbReference>
<feature type="domain" description="HD-GYP" evidence="1">
    <location>
        <begin position="120"/>
        <end position="315"/>
    </location>
</feature>
<evidence type="ECO:0000313" key="3">
    <source>
        <dbReference type="Proteomes" id="UP000020766"/>
    </source>
</evidence>
<dbReference type="CDD" id="cd00077">
    <property type="entry name" value="HDc"/>
    <property type="match status" value="1"/>
</dbReference>
<evidence type="ECO:0000313" key="2">
    <source>
        <dbReference type="EMBL" id="EXU79481.1"/>
    </source>
</evidence>
<dbReference type="GO" id="GO:0008081">
    <property type="term" value="F:phosphoric diester hydrolase activity"/>
    <property type="evidence" value="ECO:0007669"/>
    <property type="project" value="UniProtKB-ARBA"/>
</dbReference>
<dbReference type="EMBL" id="JBOK01000016">
    <property type="protein sequence ID" value="EXU79481.1"/>
    <property type="molecule type" value="Genomic_DNA"/>
</dbReference>
<proteinExistence type="predicted"/>
<dbReference type="PROSITE" id="PS51832">
    <property type="entry name" value="HD_GYP"/>
    <property type="match status" value="1"/>
</dbReference>
<sequence length="447" mass="50125">MATHALLEETTAGEIQDNSHFIRAVTEMADHSSVVTGQAIYTDKGLKLVDKGVRIDSRLYDRLVQHRLRDPIDAELIVENLVDANVLAEHARAKCESTVLMRRLVQASGGGDRLLQPLRAVQLTRQIAFKLTVMHQQRPELYFHGLQMTLVAIYLGQQSGWNEQDCTSAAVAGLLHDVGMLFVNPVWMHATYQLSDMERRHVAAHPITGMLVVRSAQIYPESVERAVLEHHEFMDGSGYPRGVRGESISPLGQVLMLAEVVSAFFDKYQDLPSQRLSLMLRMNHRRYPAHLVRWILPLLHDELTPGIPLLPLQEEVVHNVAALSAAFALWQTLREQLPEHWRLLPDGQPGVFVDERLAALRRQLADVGAEPGQHDDLMALLQSDLPSMTEFVLINREALWQLRSVVHASLHRWPQIGQTEHVIDRAVSAWCDACAPLQPSPEATGAA</sequence>
<gene>
    <name evidence="2" type="ORF">AX13_05055</name>
</gene>